<dbReference type="HOGENOM" id="CLU_2006214_0_0_1"/>
<dbReference type="EMBL" id="KB741156">
    <property type="protein sequence ID" value="ENN73586.1"/>
    <property type="molecule type" value="Genomic_DNA"/>
</dbReference>
<gene>
    <name evidence="1" type="ORF">YQE_09833</name>
</gene>
<proteinExistence type="predicted"/>
<accession>N6TZ26</accession>
<sequence>MQCDSSGKPMGWIRVIRTQSMGTGGKLAPIQKWRAVASFQARPPTRPWSFPTKLSAPPPLLPTRASAALSCWGPAGECARTAPGYPKGSRFAVSTVLSGFFWAPSFQRARIFPQFGAADESIAA</sequence>
<feature type="non-terminal residue" evidence="1">
    <location>
        <position position="1"/>
    </location>
</feature>
<organism evidence="1">
    <name type="scientific">Dendroctonus ponderosae</name>
    <name type="common">Mountain pine beetle</name>
    <dbReference type="NCBI Taxonomy" id="77166"/>
    <lineage>
        <taxon>Eukaryota</taxon>
        <taxon>Metazoa</taxon>
        <taxon>Ecdysozoa</taxon>
        <taxon>Arthropoda</taxon>
        <taxon>Hexapoda</taxon>
        <taxon>Insecta</taxon>
        <taxon>Pterygota</taxon>
        <taxon>Neoptera</taxon>
        <taxon>Endopterygota</taxon>
        <taxon>Coleoptera</taxon>
        <taxon>Polyphaga</taxon>
        <taxon>Cucujiformia</taxon>
        <taxon>Curculionidae</taxon>
        <taxon>Scolytinae</taxon>
        <taxon>Dendroctonus</taxon>
    </lineage>
</organism>
<name>N6TZ26_DENPD</name>
<protein>
    <submittedName>
        <fullName evidence="1">Uncharacterized protein</fullName>
    </submittedName>
</protein>
<reference evidence="1" key="1">
    <citation type="journal article" date="2013" name="Genome Biol.">
        <title>Draft genome of the mountain pine beetle, Dendroctonus ponderosae Hopkins, a major forest pest.</title>
        <authorList>
            <person name="Keeling C.I."/>
            <person name="Yuen M.M."/>
            <person name="Liao N.Y."/>
            <person name="Docking T.R."/>
            <person name="Chan S.K."/>
            <person name="Taylor G.A."/>
            <person name="Palmquist D.L."/>
            <person name="Jackman S.D."/>
            <person name="Nguyen A."/>
            <person name="Li M."/>
            <person name="Henderson H."/>
            <person name="Janes J.K."/>
            <person name="Zhao Y."/>
            <person name="Pandoh P."/>
            <person name="Moore R."/>
            <person name="Sperling F.A."/>
            <person name="Huber D.P."/>
            <person name="Birol I."/>
            <person name="Jones S.J."/>
            <person name="Bohlmann J."/>
        </authorList>
    </citation>
    <scope>NUCLEOTIDE SEQUENCE</scope>
</reference>
<dbReference type="AlphaFoldDB" id="N6TZ26"/>
<evidence type="ECO:0000313" key="1">
    <source>
        <dbReference type="EMBL" id="ENN73586.1"/>
    </source>
</evidence>